<protein>
    <submittedName>
        <fullName evidence="1">Uncharacterized protein</fullName>
    </submittedName>
</protein>
<accession>A0AA35ST28</accession>
<comment type="caution">
    <text evidence="1">The sequence shown here is derived from an EMBL/GenBank/DDBJ whole genome shotgun (WGS) entry which is preliminary data.</text>
</comment>
<reference evidence="1" key="1">
    <citation type="submission" date="2023-03" db="EMBL/GenBank/DDBJ databases">
        <authorList>
            <person name="Steffen K."/>
            <person name="Cardenas P."/>
        </authorList>
    </citation>
    <scope>NUCLEOTIDE SEQUENCE</scope>
</reference>
<dbReference type="AlphaFoldDB" id="A0AA35ST28"/>
<evidence type="ECO:0000313" key="1">
    <source>
        <dbReference type="EMBL" id="CAI8034837.1"/>
    </source>
</evidence>
<evidence type="ECO:0000313" key="2">
    <source>
        <dbReference type="Proteomes" id="UP001174909"/>
    </source>
</evidence>
<keyword evidence="2" id="KW-1185">Reference proteome</keyword>
<sequence>SLQEYLAAWHLAKSYSIEFQVAYHGLAVDKRASVEYKGDNKEEETLLSSLERLGQSLVEPAIFLAGITGLRCQSEDDRNHWKIYVSHDTANVKDLSVLIRSLYEAQNPNIISHYFAAEKSIVSRREVSINAPYYPNSSVTRTPYDTYAISYCLAHSSEEFSLFYMPGNSGVIHEVTLVETFVKGLEDHCSQSSMPRVRNVRMCLLYLSAKGSSIVLYWFKKAKFSPEIKEIYLEFHDNTSDDEEEFLKSIVKLQSLEIHIDSLRWIGALNNLRDLRVLRVFTSKECSLPPPEVCNWSEEYGLIGGNKLT</sequence>
<feature type="non-terminal residue" evidence="1">
    <location>
        <position position="309"/>
    </location>
</feature>
<dbReference type="Proteomes" id="UP001174909">
    <property type="component" value="Unassembled WGS sequence"/>
</dbReference>
<name>A0AA35ST28_GEOBA</name>
<organism evidence="1 2">
    <name type="scientific">Geodia barretti</name>
    <name type="common">Barrett's horny sponge</name>
    <dbReference type="NCBI Taxonomy" id="519541"/>
    <lineage>
        <taxon>Eukaryota</taxon>
        <taxon>Metazoa</taxon>
        <taxon>Porifera</taxon>
        <taxon>Demospongiae</taxon>
        <taxon>Heteroscleromorpha</taxon>
        <taxon>Tetractinellida</taxon>
        <taxon>Astrophorina</taxon>
        <taxon>Geodiidae</taxon>
        <taxon>Geodia</taxon>
    </lineage>
</organism>
<gene>
    <name evidence="1" type="ORF">GBAR_LOCUS19578</name>
</gene>
<dbReference type="EMBL" id="CASHTH010002754">
    <property type="protein sequence ID" value="CAI8034837.1"/>
    <property type="molecule type" value="Genomic_DNA"/>
</dbReference>
<feature type="non-terminal residue" evidence="1">
    <location>
        <position position="1"/>
    </location>
</feature>
<proteinExistence type="predicted"/>